<gene>
    <name evidence="1" type="ORF">KI387_000019</name>
</gene>
<proteinExistence type="predicted"/>
<dbReference type="Proteomes" id="UP000824469">
    <property type="component" value="Unassembled WGS sequence"/>
</dbReference>
<sequence>SSENEDDETHYESLFMAMDIFEECNTKGNNIVDYEYSDEEEANVNLEVEL</sequence>
<evidence type="ECO:0000313" key="2">
    <source>
        <dbReference type="Proteomes" id="UP000824469"/>
    </source>
</evidence>
<name>A0AA38GTD2_TAXCH</name>
<reference evidence="1 2" key="1">
    <citation type="journal article" date="2021" name="Nat. Plants">
        <title>The Taxus genome provides insights into paclitaxel biosynthesis.</title>
        <authorList>
            <person name="Xiong X."/>
            <person name="Gou J."/>
            <person name="Liao Q."/>
            <person name="Li Y."/>
            <person name="Zhou Q."/>
            <person name="Bi G."/>
            <person name="Li C."/>
            <person name="Du R."/>
            <person name="Wang X."/>
            <person name="Sun T."/>
            <person name="Guo L."/>
            <person name="Liang H."/>
            <person name="Lu P."/>
            <person name="Wu Y."/>
            <person name="Zhang Z."/>
            <person name="Ro D.K."/>
            <person name="Shang Y."/>
            <person name="Huang S."/>
            <person name="Yan J."/>
        </authorList>
    </citation>
    <scope>NUCLEOTIDE SEQUENCE [LARGE SCALE GENOMIC DNA]</scope>
    <source>
        <strain evidence="1">Ta-2019</strain>
    </source>
</reference>
<organism evidence="1 2">
    <name type="scientific">Taxus chinensis</name>
    <name type="common">Chinese yew</name>
    <name type="synonym">Taxus wallichiana var. chinensis</name>
    <dbReference type="NCBI Taxonomy" id="29808"/>
    <lineage>
        <taxon>Eukaryota</taxon>
        <taxon>Viridiplantae</taxon>
        <taxon>Streptophyta</taxon>
        <taxon>Embryophyta</taxon>
        <taxon>Tracheophyta</taxon>
        <taxon>Spermatophyta</taxon>
        <taxon>Pinopsida</taxon>
        <taxon>Pinidae</taxon>
        <taxon>Conifers II</taxon>
        <taxon>Cupressales</taxon>
        <taxon>Taxaceae</taxon>
        <taxon>Taxus</taxon>
    </lineage>
</organism>
<feature type="non-terminal residue" evidence="1">
    <location>
        <position position="1"/>
    </location>
</feature>
<keyword evidence="2" id="KW-1185">Reference proteome</keyword>
<feature type="non-terminal residue" evidence="1">
    <location>
        <position position="50"/>
    </location>
</feature>
<accession>A0AA38GTD2</accession>
<protein>
    <submittedName>
        <fullName evidence="1">Uncharacterized protein</fullName>
    </submittedName>
</protein>
<dbReference type="EMBL" id="JAHRHJ020000001">
    <property type="protein sequence ID" value="KAH9327911.1"/>
    <property type="molecule type" value="Genomic_DNA"/>
</dbReference>
<evidence type="ECO:0000313" key="1">
    <source>
        <dbReference type="EMBL" id="KAH9327911.1"/>
    </source>
</evidence>
<dbReference type="AlphaFoldDB" id="A0AA38GTD2"/>
<comment type="caution">
    <text evidence="1">The sequence shown here is derived from an EMBL/GenBank/DDBJ whole genome shotgun (WGS) entry which is preliminary data.</text>
</comment>